<evidence type="ECO:0000313" key="2">
    <source>
        <dbReference type="EMBL" id="POW04989.1"/>
    </source>
</evidence>
<accession>A0A2S4V630</accession>
<organism evidence="2 3">
    <name type="scientific">Puccinia striiformis</name>
    <dbReference type="NCBI Taxonomy" id="27350"/>
    <lineage>
        <taxon>Eukaryota</taxon>
        <taxon>Fungi</taxon>
        <taxon>Dikarya</taxon>
        <taxon>Basidiomycota</taxon>
        <taxon>Pucciniomycotina</taxon>
        <taxon>Pucciniomycetes</taxon>
        <taxon>Pucciniales</taxon>
        <taxon>Pucciniaceae</taxon>
        <taxon>Puccinia</taxon>
    </lineage>
</organism>
<evidence type="ECO:0000313" key="3">
    <source>
        <dbReference type="Proteomes" id="UP000239156"/>
    </source>
</evidence>
<sequence length="236" mass="26540">MVDGFHPFDHGKVVVLDRTLLSELSPEKCFVNLIAPARAWDGKMWAVGWRKCMKVLELFGRYIKISSARAHKKQYHTLAAKSFRVLSIFGQMFKSLGDIPFGSNQELMAKHNIPSFTFAEFCDELSHFDCAPHITFTTQGIFNPPHFDKNDISEYTFAVLASTKTSDGSLAEGTTGTGMSGAQFVFPVYRFYIDLKEDQLSKLTGLQSAANIVRFLESSQGASQEWVCRFKSLKLQ</sequence>
<dbReference type="VEuPathDB" id="FungiDB:PSTT_10008"/>
<dbReference type="VEuPathDB" id="FungiDB:PSHT_02120"/>
<name>A0A2S4V630_9BASI</name>
<feature type="domain" description="Tet-like 2OG-Fe(II) oxygenase" evidence="1">
    <location>
        <begin position="27"/>
        <end position="196"/>
    </location>
</feature>
<protein>
    <recommendedName>
        <fullName evidence="1">Tet-like 2OG-Fe(II) oxygenase domain-containing protein</fullName>
    </recommendedName>
</protein>
<evidence type="ECO:0000259" key="1">
    <source>
        <dbReference type="Pfam" id="PF20515"/>
    </source>
</evidence>
<proteinExistence type="predicted"/>
<dbReference type="AlphaFoldDB" id="A0A2S4V630"/>
<reference evidence="2" key="1">
    <citation type="submission" date="2017-12" db="EMBL/GenBank/DDBJ databases">
        <title>Gene loss provides genomic basis for host adaptation in cereal stripe rust fungi.</title>
        <authorList>
            <person name="Xia C."/>
        </authorList>
    </citation>
    <scope>NUCLEOTIDE SEQUENCE [LARGE SCALE GENOMIC DNA]</scope>
    <source>
        <strain evidence="2">93-210</strain>
    </source>
</reference>
<keyword evidence="3" id="KW-1185">Reference proteome</keyword>
<dbReference type="InterPro" id="IPR046798">
    <property type="entry name" value="2OG-FeII_Oxy_6"/>
</dbReference>
<dbReference type="EMBL" id="PKSL01000104">
    <property type="protein sequence ID" value="POW04989.1"/>
    <property type="molecule type" value="Genomic_DNA"/>
</dbReference>
<comment type="caution">
    <text evidence="2">The sequence shown here is derived from an EMBL/GenBank/DDBJ whole genome shotgun (WGS) entry which is preliminary data.</text>
</comment>
<dbReference type="Proteomes" id="UP000239156">
    <property type="component" value="Unassembled WGS sequence"/>
</dbReference>
<gene>
    <name evidence="2" type="ORF">PSTT_10008</name>
</gene>
<dbReference type="Pfam" id="PF20515">
    <property type="entry name" value="2OG-FeII_Oxy_6"/>
    <property type="match status" value="1"/>
</dbReference>